<feature type="chain" id="PRO_5029819217" evidence="3">
    <location>
        <begin position="30"/>
        <end position="268"/>
    </location>
</feature>
<dbReference type="AlphaFoldDB" id="A0A7I9VWV6"/>
<feature type="region of interest" description="Disordered" evidence="1">
    <location>
        <begin position="116"/>
        <end position="140"/>
    </location>
</feature>
<evidence type="ECO:0000256" key="3">
    <source>
        <dbReference type="SAM" id="SignalP"/>
    </source>
</evidence>
<organism evidence="4 5">
    <name type="scientific">Mycolicibacterium agri</name>
    <name type="common">Mycobacterium agri</name>
    <dbReference type="NCBI Taxonomy" id="36811"/>
    <lineage>
        <taxon>Bacteria</taxon>
        <taxon>Bacillati</taxon>
        <taxon>Actinomycetota</taxon>
        <taxon>Actinomycetes</taxon>
        <taxon>Mycobacteriales</taxon>
        <taxon>Mycobacteriaceae</taxon>
        <taxon>Mycolicibacterium</taxon>
    </lineage>
</organism>
<evidence type="ECO:0000256" key="1">
    <source>
        <dbReference type="SAM" id="MobiDB-lite"/>
    </source>
</evidence>
<dbReference type="Proteomes" id="UP000465302">
    <property type="component" value="Unassembled WGS sequence"/>
</dbReference>
<reference evidence="4 5" key="1">
    <citation type="journal article" date="2019" name="Emerg. Microbes Infect.">
        <title>Comprehensive subspecies identification of 175 nontuberculous mycobacteria species based on 7547 genomic profiles.</title>
        <authorList>
            <person name="Matsumoto Y."/>
            <person name="Kinjo T."/>
            <person name="Motooka D."/>
            <person name="Nabeya D."/>
            <person name="Jung N."/>
            <person name="Uechi K."/>
            <person name="Horii T."/>
            <person name="Iida T."/>
            <person name="Fujita J."/>
            <person name="Nakamura S."/>
        </authorList>
    </citation>
    <scope>NUCLEOTIDE SEQUENCE [LARGE SCALE GENOMIC DNA]</scope>
    <source>
        <strain evidence="4 5">JCM 6377</strain>
    </source>
</reference>
<keyword evidence="3" id="KW-0732">Signal</keyword>
<dbReference type="EMBL" id="BLKS01000001">
    <property type="protein sequence ID" value="GFG49904.1"/>
    <property type="molecule type" value="Genomic_DNA"/>
</dbReference>
<feature type="region of interest" description="Disordered" evidence="1">
    <location>
        <begin position="26"/>
        <end position="98"/>
    </location>
</feature>
<evidence type="ECO:0000256" key="2">
    <source>
        <dbReference type="SAM" id="Phobius"/>
    </source>
</evidence>
<evidence type="ECO:0000313" key="4">
    <source>
        <dbReference type="EMBL" id="GFG49904.1"/>
    </source>
</evidence>
<accession>A0A7I9VWV6</accession>
<keyword evidence="2" id="KW-0812">Transmembrane</keyword>
<keyword evidence="2" id="KW-0472">Membrane</keyword>
<evidence type="ECO:0000313" key="5">
    <source>
        <dbReference type="Proteomes" id="UP000465302"/>
    </source>
</evidence>
<name>A0A7I9VWV6_MYCAG</name>
<comment type="caution">
    <text evidence="4">The sequence shown here is derived from an EMBL/GenBank/DDBJ whole genome shotgun (WGS) entry which is preliminary data.</text>
</comment>
<sequence length="268" mass="27078">MAQSIVRFAAGAGVIAASLLIAGPNPAHAVADKNGSGSHSKHDSRKNGSHGHDRSFQKRVSDWVNDAFDADRGRKPGKPDSAPPLMDPGTSGGDLGELGALTVDAPVALRSAAAAVVPEPPTPTGINASGAASKSSGSDYAGPAVTAFQSPRVVVGNGRTPGQRSAASGPAPEAVYTADSAPVPEAMPEVPAPEAVEITIPSLPPPLPSIEKIRPVDFVIGEFGTARVDKMTDPLAGAAGLILIPAIGALLGYRQARAAQSVRESTRT</sequence>
<gene>
    <name evidence="4" type="ORF">MAGR_13450</name>
</gene>
<protein>
    <submittedName>
        <fullName evidence="4">Uncharacterized protein</fullName>
    </submittedName>
</protein>
<keyword evidence="2" id="KW-1133">Transmembrane helix</keyword>
<feature type="region of interest" description="Disordered" evidence="1">
    <location>
        <begin position="154"/>
        <end position="174"/>
    </location>
</feature>
<feature type="signal peptide" evidence="3">
    <location>
        <begin position="1"/>
        <end position="29"/>
    </location>
</feature>
<feature type="compositionally biased region" description="Basic and acidic residues" evidence="1">
    <location>
        <begin position="50"/>
        <end position="61"/>
    </location>
</feature>
<feature type="compositionally biased region" description="Low complexity" evidence="1">
    <location>
        <begin position="124"/>
        <end position="140"/>
    </location>
</feature>
<feature type="compositionally biased region" description="Basic and acidic residues" evidence="1">
    <location>
        <begin position="69"/>
        <end position="78"/>
    </location>
</feature>
<feature type="transmembrane region" description="Helical" evidence="2">
    <location>
        <begin position="235"/>
        <end position="253"/>
    </location>
</feature>
<proteinExistence type="predicted"/>